<dbReference type="Proteomes" id="UP000000637">
    <property type="component" value="Chromosome"/>
</dbReference>
<gene>
    <name evidence="2" type="ordered locus">AAur_4105</name>
</gene>
<dbReference type="PANTHER" id="PTHR43615:SF1">
    <property type="entry name" value="PPDK_N DOMAIN-CONTAINING PROTEIN"/>
    <property type="match status" value="1"/>
</dbReference>
<dbReference type="Gene3D" id="3.50.30.10">
    <property type="entry name" value="Phosphohistidine domain"/>
    <property type="match status" value="1"/>
</dbReference>
<evidence type="ECO:0000259" key="1">
    <source>
        <dbReference type="Pfam" id="PF00391"/>
    </source>
</evidence>
<dbReference type="InterPro" id="IPR036637">
    <property type="entry name" value="Phosphohistidine_dom_sf"/>
</dbReference>
<dbReference type="SUPFAM" id="SSF52009">
    <property type="entry name" value="Phosphohistidine domain"/>
    <property type="match status" value="1"/>
</dbReference>
<dbReference type="PANTHER" id="PTHR43615">
    <property type="entry name" value="PHOSPHOENOLPYRUVATE SYNTHASE-RELATED"/>
    <property type="match status" value="1"/>
</dbReference>
<proteinExistence type="predicted"/>
<dbReference type="GO" id="GO:0016772">
    <property type="term" value="F:transferase activity, transferring phosphorus-containing groups"/>
    <property type="evidence" value="ECO:0007669"/>
    <property type="project" value="InterPro"/>
</dbReference>
<dbReference type="InterPro" id="IPR051549">
    <property type="entry name" value="PEP_Utilizing_Enz"/>
</dbReference>
<feature type="domain" description="PEP-utilising enzyme mobile" evidence="1">
    <location>
        <begin position="59"/>
        <end position="130"/>
    </location>
</feature>
<dbReference type="InterPro" id="IPR008279">
    <property type="entry name" value="PEP-util_enz_mobile_dom"/>
</dbReference>
<organism evidence="2 3">
    <name type="scientific">Paenarthrobacter aurescens (strain TC1)</name>
    <dbReference type="NCBI Taxonomy" id="290340"/>
    <lineage>
        <taxon>Bacteria</taxon>
        <taxon>Bacillati</taxon>
        <taxon>Actinomycetota</taxon>
        <taxon>Actinomycetes</taxon>
        <taxon>Micrococcales</taxon>
        <taxon>Micrococcaceae</taxon>
        <taxon>Paenarthrobacter</taxon>
    </lineage>
</organism>
<dbReference type="eggNOG" id="COG3848">
    <property type="taxonomic scope" value="Bacteria"/>
</dbReference>
<reference evidence="2 3" key="1">
    <citation type="journal article" date="2006" name="PLoS Genet.">
        <title>Secrets of soil survival revealed by the genome sequence of Arthrobacter aurescens TC1.</title>
        <authorList>
            <person name="Mongodin E.F."/>
            <person name="Shapir N."/>
            <person name="Daugherty S.C."/>
            <person name="DeBoy R.T."/>
            <person name="Emerson J.B."/>
            <person name="Shvartzbeyn A."/>
            <person name="Radune D."/>
            <person name="Vamathevan J."/>
            <person name="Riggs F."/>
            <person name="Grinberg V."/>
            <person name="Khouri H."/>
            <person name="Wackett L.P."/>
            <person name="Nelson K.E."/>
            <person name="Sadowsky M.J."/>
        </authorList>
    </citation>
    <scope>NUCLEOTIDE SEQUENCE [LARGE SCALE GENOMIC DNA]</scope>
    <source>
        <strain evidence="2 3">TC1</strain>
    </source>
</reference>
<accession>A1RC10</accession>
<evidence type="ECO:0000313" key="3">
    <source>
        <dbReference type="Proteomes" id="UP000000637"/>
    </source>
</evidence>
<dbReference type="AlphaFoldDB" id="A1RC10"/>
<evidence type="ECO:0000313" key="2">
    <source>
        <dbReference type="EMBL" id="ABM07277.1"/>
    </source>
</evidence>
<dbReference type="HOGENOM" id="CLU_1851026_0_0_11"/>
<dbReference type="EMBL" id="CP000474">
    <property type="protein sequence ID" value="ABM07277.1"/>
    <property type="molecule type" value="Genomic_DNA"/>
</dbReference>
<dbReference type="Pfam" id="PF00391">
    <property type="entry name" value="PEP-utilizers"/>
    <property type="match status" value="1"/>
</dbReference>
<dbReference type="OrthoDB" id="9765468at2"/>
<dbReference type="KEGG" id="aau:AAur_4105"/>
<dbReference type="STRING" id="290340.AAur_4105"/>
<protein>
    <submittedName>
        <fullName evidence="2">PEP-utilizing enzyme, mobile domain</fullName>
    </submittedName>
</protein>
<sequence length="138" mass="14289">MAPFQRALSGRCWCRGRASAAFGGTNSLMMTLLTGVGASTGTARGTARLIHGPDEFTRFQSGDVLVCRTTDPAWTPLFGMASAVVTETGGMLSHAAIVAREFGIPAVLGIRDALNLLADGETLAVDGSLGTVTLMDTK</sequence>
<name>A1RC10_PAEAT</name>
<keyword evidence="3" id="KW-1185">Reference proteome</keyword>